<feature type="domain" description="J" evidence="2">
    <location>
        <begin position="6"/>
        <end position="70"/>
    </location>
</feature>
<reference evidence="4" key="1">
    <citation type="journal article" date="2011" name="MBio">
        <title>Novel metabolic attributes of the genus Cyanothece, comprising a group of unicellular nitrogen-fixing Cyanobacteria.</title>
        <authorList>
            <person name="Bandyopadhyay A."/>
            <person name="Elvitigala T."/>
            <person name="Welsh E."/>
            <person name="Stockel J."/>
            <person name="Liberton M."/>
            <person name="Min H."/>
            <person name="Sherman L.A."/>
            <person name="Pakrasi H.B."/>
        </authorList>
    </citation>
    <scope>NUCLEOTIDE SEQUENCE [LARGE SCALE GENOMIC DNA]</scope>
    <source>
        <strain evidence="4">PCC 7424</strain>
    </source>
</reference>
<dbReference type="Gene3D" id="1.10.287.110">
    <property type="entry name" value="DnaJ domain"/>
    <property type="match status" value="1"/>
</dbReference>
<dbReference type="PANTHER" id="PTHR33925:SF1">
    <property type="entry name" value="PROTEIN ACCUMULATION AND REPLICATION OF CHLOROPLASTS 6, CHLOROPLASTIC"/>
    <property type="match status" value="1"/>
</dbReference>
<evidence type="ECO:0000256" key="1">
    <source>
        <dbReference type="SAM" id="MobiDB-lite"/>
    </source>
</evidence>
<dbReference type="Pfam" id="PF13355">
    <property type="entry name" value="ARC6-like_IMS"/>
    <property type="match status" value="1"/>
</dbReference>
<dbReference type="SMART" id="SM00271">
    <property type="entry name" value="DnaJ"/>
    <property type="match status" value="1"/>
</dbReference>
<dbReference type="PROSITE" id="PS50076">
    <property type="entry name" value="DNAJ_2"/>
    <property type="match status" value="1"/>
</dbReference>
<feature type="compositionally biased region" description="Polar residues" evidence="1">
    <location>
        <begin position="455"/>
        <end position="486"/>
    </location>
</feature>
<dbReference type="Proteomes" id="UP000002384">
    <property type="component" value="Chromosome"/>
</dbReference>
<keyword evidence="3" id="KW-0346">Stress response</keyword>
<dbReference type="InterPro" id="IPR001623">
    <property type="entry name" value="DnaJ_domain"/>
</dbReference>
<accession>B7KEM0</accession>
<proteinExistence type="predicted"/>
<dbReference type="KEGG" id="cyc:PCC7424_0584"/>
<name>B7KEM0_GLOC7</name>
<dbReference type="SUPFAM" id="SSF46565">
    <property type="entry name" value="Chaperone J-domain"/>
    <property type="match status" value="1"/>
</dbReference>
<dbReference type="PANTHER" id="PTHR33925">
    <property type="entry name" value="PLASTID DIVISION PROTEIN CDP1, CHLOROPLASTIC-RELATED"/>
    <property type="match status" value="1"/>
</dbReference>
<dbReference type="EMBL" id="CP001291">
    <property type="protein sequence ID" value="ACK69045.1"/>
    <property type="molecule type" value="Genomic_DNA"/>
</dbReference>
<dbReference type="RefSeq" id="WP_012597992.1">
    <property type="nucleotide sequence ID" value="NC_011729.1"/>
</dbReference>
<protein>
    <submittedName>
        <fullName evidence="3">Heat shock protein DnaJ domain protein</fullName>
    </submittedName>
</protein>
<dbReference type="Pfam" id="PF25515">
    <property type="entry name" value="Arm_PDR"/>
    <property type="match status" value="1"/>
</dbReference>
<dbReference type="PRINTS" id="PR00625">
    <property type="entry name" value="JDOMAIN"/>
</dbReference>
<dbReference type="eggNOG" id="COG0484">
    <property type="taxonomic scope" value="Bacteria"/>
</dbReference>
<dbReference type="OrthoDB" id="415891at2"/>
<dbReference type="HOGENOM" id="CLU_364022_0_0_3"/>
<evidence type="ECO:0000313" key="4">
    <source>
        <dbReference type="Proteomes" id="UP000002384"/>
    </source>
</evidence>
<dbReference type="InterPro" id="IPR025344">
    <property type="entry name" value="CDP1-like_IMS"/>
</dbReference>
<feature type="region of interest" description="Disordered" evidence="1">
    <location>
        <begin position="77"/>
        <end position="96"/>
    </location>
</feature>
<organism evidence="3 4">
    <name type="scientific">Gloeothece citriformis (strain PCC 7424)</name>
    <name type="common">Cyanothece sp. (strain PCC 7424)</name>
    <dbReference type="NCBI Taxonomy" id="65393"/>
    <lineage>
        <taxon>Bacteria</taxon>
        <taxon>Bacillati</taxon>
        <taxon>Cyanobacteriota</taxon>
        <taxon>Cyanophyceae</taxon>
        <taxon>Oscillatoriophycideae</taxon>
        <taxon>Chroococcales</taxon>
        <taxon>Aphanothecaceae</taxon>
        <taxon>Gloeothece</taxon>
        <taxon>Gloeothece citriformis</taxon>
    </lineage>
</organism>
<dbReference type="InterPro" id="IPR036869">
    <property type="entry name" value="J_dom_sf"/>
</dbReference>
<dbReference type="CDD" id="cd06257">
    <property type="entry name" value="DnaJ"/>
    <property type="match status" value="1"/>
</dbReference>
<dbReference type="Pfam" id="PF23468">
    <property type="entry name" value="ARC6"/>
    <property type="match status" value="1"/>
</dbReference>
<dbReference type="STRING" id="65393.PCC7424_0584"/>
<dbReference type="Pfam" id="PF00226">
    <property type="entry name" value="DnaJ"/>
    <property type="match status" value="1"/>
</dbReference>
<dbReference type="InterPro" id="IPR044685">
    <property type="entry name" value="CPD1-like"/>
</dbReference>
<feature type="region of interest" description="Disordered" evidence="1">
    <location>
        <begin position="417"/>
        <end position="437"/>
    </location>
</feature>
<evidence type="ECO:0000313" key="3">
    <source>
        <dbReference type="EMBL" id="ACK69045.1"/>
    </source>
</evidence>
<feature type="region of interest" description="Disordered" evidence="1">
    <location>
        <begin position="514"/>
        <end position="535"/>
    </location>
</feature>
<dbReference type="AlphaFoldDB" id="B7KEM0"/>
<feature type="region of interest" description="Disordered" evidence="1">
    <location>
        <begin position="455"/>
        <end position="500"/>
    </location>
</feature>
<dbReference type="InterPro" id="IPR058032">
    <property type="entry name" value="CDP1-like_a_solenoid_1"/>
</dbReference>
<sequence>MRIPLDYYRILGIPIQVTDEQLRQAYQDRSLQLPRREYSQGAITARKQLLDEAYEILSDPDKKKEYNAQFLEKTYTIDSESQLDPHSPQTGETQESFLDNHTPWLDIRPEQLIGGLLILQELGEYELVIRQGKACLRTPHEYQSSLSFREDIVLTVALAYLELSREQWQQREYEIAADSGNKGLELLRKEELFFNLQQEIEIDLFKLRPYCILELLALPLTSTQKRKKGLQLLQQMLEQRHGIDGKGEDYSGLNLDDFLRFIQQLRIHLTVEEQHHLFEGEAQRPSAVASYLRVYTQIAQGFAHKEPIYILAALTTLQQLGKRQDVFLEQAICYLLLGQTEKAIFALEQSHERETLEFIKEHSQGAPDLLPGLCLYGERWLQTEVFSHFRDLMKEQASLKKYFADEEVQNYLEELSFENQSDTQPVETDFELSSESSSPVLAQYAQVGWTRETTPSVRESFSHRSQTATEVYGSPQPTTASLFQRQSSSSSKINQKRGYGETFREYTQGNVALNADYEETPSSRSSYRRRRSKSLTPVEPVIEPVIEPQEQLSVIPPSAPRKPVKSKRKTVNKRPLMLAILVLFSLGMGALLLKLLPNSRVSLAGLEGEYLAIGLHHSPLDIPPADAHVIIAGPLTEQNAKLVLQEWLYSKSIAFGKKHQIERLQQVLADPMLSLWENRARSMQKSRSYYQYDHQVDLRSVNLNEQNPDQAVVEAQVKETAKFYQNGKLNQARSYDDNLLIRYELIRQENKWKIQESKIVNNG</sequence>
<gene>
    <name evidence="3" type="ordered locus">PCC7424_0584</name>
</gene>
<dbReference type="InterPro" id="IPR057137">
    <property type="entry name" value="CDP1-like_a_solenoid_2"/>
</dbReference>
<keyword evidence="4" id="KW-1185">Reference proteome</keyword>
<evidence type="ECO:0000259" key="2">
    <source>
        <dbReference type="PROSITE" id="PS50076"/>
    </source>
</evidence>